<feature type="transmembrane region" description="Helical" evidence="6">
    <location>
        <begin position="131"/>
        <end position="149"/>
    </location>
</feature>
<dbReference type="Pfam" id="PF09335">
    <property type="entry name" value="VTT_dom"/>
    <property type="match status" value="1"/>
</dbReference>
<sequence length="191" mass="22378">MNKNWYKFLLLIFVIVIGMFLLYYFGAVDYFTLENLEQIRDQIEGYGFWGPLIYISVFTIGTLFFLPAIPFAILGGLLFGFFWGLIWVLIATSTAISLAFFAGRYAIHDLAEDIFKHKDYYQKIQSGFNEYGWKVILITRLLPMFPFIPQSYIYGLIKIRFRTYFIFSFIGKIPASMVYVYIGSSLMHWVV</sequence>
<keyword evidence="4 6" id="KW-1133">Transmembrane helix</keyword>
<dbReference type="InterPro" id="IPR032816">
    <property type="entry name" value="VTT_dom"/>
</dbReference>
<evidence type="ECO:0000313" key="8">
    <source>
        <dbReference type="EMBL" id="ADQ14624.1"/>
    </source>
</evidence>
<keyword evidence="2 6" id="KW-1003">Cell membrane</keyword>
<protein>
    <recommendedName>
        <fullName evidence="6">TVP38/TMEM64 family membrane protein</fullName>
    </recommendedName>
</protein>
<evidence type="ECO:0000256" key="1">
    <source>
        <dbReference type="ARBA" id="ARBA00004651"/>
    </source>
</evidence>
<evidence type="ECO:0000256" key="5">
    <source>
        <dbReference type="ARBA" id="ARBA00023136"/>
    </source>
</evidence>
<evidence type="ECO:0000256" key="4">
    <source>
        <dbReference type="ARBA" id="ARBA00022989"/>
    </source>
</evidence>
<proteinExistence type="inferred from homology"/>
<evidence type="ECO:0000256" key="6">
    <source>
        <dbReference type="RuleBase" id="RU366058"/>
    </source>
</evidence>
<comment type="similarity">
    <text evidence="6">Belongs to the TVP38/TMEM64 family.</text>
</comment>
<dbReference type="STRING" id="656519.Halsa_1193"/>
<keyword evidence="5 6" id="KW-0472">Membrane</keyword>
<feature type="transmembrane region" description="Helical" evidence="6">
    <location>
        <begin position="7"/>
        <end position="26"/>
    </location>
</feature>
<keyword evidence="9" id="KW-1185">Reference proteome</keyword>
<organism evidence="8 9">
    <name type="scientific">Halanaerobium hydrogeniformans</name>
    <name type="common">Halanaerobium sp. (strain sapolanicus)</name>
    <dbReference type="NCBI Taxonomy" id="656519"/>
    <lineage>
        <taxon>Bacteria</taxon>
        <taxon>Bacillati</taxon>
        <taxon>Bacillota</taxon>
        <taxon>Clostridia</taxon>
        <taxon>Halanaerobiales</taxon>
        <taxon>Halanaerobiaceae</taxon>
        <taxon>Halanaerobium</taxon>
    </lineage>
</organism>
<dbReference type="EMBL" id="CP002304">
    <property type="protein sequence ID" value="ADQ14624.1"/>
    <property type="molecule type" value="Genomic_DNA"/>
</dbReference>
<dbReference type="PANTHER" id="PTHR12677:SF59">
    <property type="entry name" value="GOLGI APPARATUS MEMBRANE PROTEIN TVP38-RELATED"/>
    <property type="match status" value="1"/>
</dbReference>
<dbReference type="HOGENOM" id="CLU_038944_8_2_9"/>
<feature type="transmembrane region" description="Helical" evidence="6">
    <location>
        <begin position="46"/>
        <end position="66"/>
    </location>
</feature>
<evidence type="ECO:0000256" key="3">
    <source>
        <dbReference type="ARBA" id="ARBA00022692"/>
    </source>
</evidence>
<dbReference type="OrthoDB" id="9812980at2"/>
<dbReference type="InterPro" id="IPR015414">
    <property type="entry name" value="TMEM64"/>
</dbReference>
<dbReference type="KEGG" id="has:Halsa_1193"/>
<accession>E4RK72</accession>
<evidence type="ECO:0000313" key="9">
    <source>
        <dbReference type="Proteomes" id="UP000007434"/>
    </source>
</evidence>
<dbReference type="GO" id="GO:0005886">
    <property type="term" value="C:plasma membrane"/>
    <property type="evidence" value="ECO:0007669"/>
    <property type="project" value="UniProtKB-SubCell"/>
</dbReference>
<keyword evidence="3 6" id="KW-0812">Transmembrane</keyword>
<dbReference type="Proteomes" id="UP000007434">
    <property type="component" value="Chromosome"/>
</dbReference>
<feature type="transmembrane region" description="Helical" evidence="6">
    <location>
        <begin position="78"/>
        <end position="102"/>
    </location>
</feature>
<reference evidence="8 9" key="2">
    <citation type="journal article" date="2011" name="J. Bacteriol.">
        <title>Complete Genome Sequence of the Haloalkaliphilic, Hydrogen Producing Halanaerobium hydrogenoformans.</title>
        <authorList>
            <person name="Brown S.D."/>
            <person name="Begemann M.B."/>
            <person name="Mormile M.R."/>
            <person name="Wall J.D."/>
            <person name="Han C.S."/>
            <person name="Goodwin L.A."/>
            <person name="Pitluck S."/>
            <person name="Land M.L."/>
            <person name="Hauser L.J."/>
            <person name="Elias D.A."/>
        </authorList>
    </citation>
    <scope>NUCLEOTIDE SEQUENCE [LARGE SCALE GENOMIC DNA]</scope>
    <source>
        <strain evidence="9">sapolanicus</strain>
    </source>
</reference>
<gene>
    <name evidence="8" type="ordered locus">Halsa_1193</name>
</gene>
<comment type="subcellular location">
    <subcellularLocation>
        <location evidence="1 6">Cell membrane</location>
        <topology evidence="1 6">Multi-pass membrane protein</topology>
    </subcellularLocation>
</comment>
<evidence type="ECO:0000256" key="2">
    <source>
        <dbReference type="ARBA" id="ARBA00022475"/>
    </source>
</evidence>
<evidence type="ECO:0000259" key="7">
    <source>
        <dbReference type="Pfam" id="PF09335"/>
    </source>
</evidence>
<feature type="transmembrane region" description="Helical" evidence="6">
    <location>
        <begin position="161"/>
        <end position="182"/>
    </location>
</feature>
<dbReference type="eggNOG" id="COG0398">
    <property type="taxonomic scope" value="Bacteria"/>
</dbReference>
<feature type="domain" description="VTT" evidence="7">
    <location>
        <begin position="67"/>
        <end position="184"/>
    </location>
</feature>
<dbReference type="PANTHER" id="PTHR12677">
    <property type="entry name" value="GOLGI APPARATUS MEMBRANE PROTEIN TVP38-RELATED"/>
    <property type="match status" value="1"/>
</dbReference>
<dbReference type="AlphaFoldDB" id="E4RK72"/>
<name>E4RK72_HALHG</name>
<dbReference type="RefSeq" id="WP_013405706.1">
    <property type="nucleotide sequence ID" value="NC_014654.1"/>
</dbReference>
<reference evidence="8 9" key="1">
    <citation type="submission" date="2010-11" db="EMBL/GenBank/DDBJ databases">
        <title>Complete sequence of Halanaerobium sp. sapolanicus.</title>
        <authorList>
            <consortium name="US DOE Joint Genome Institute"/>
            <person name="Lucas S."/>
            <person name="Copeland A."/>
            <person name="Lapidus A."/>
            <person name="Cheng J.-F."/>
            <person name="Bruce D."/>
            <person name="Goodwin L."/>
            <person name="Pitluck S."/>
            <person name="Davenport K."/>
            <person name="Detter J.C."/>
            <person name="Han C."/>
            <person name="Tapia R."/>
            <person name="Land M."/>
            <person name="Hauser L."/>
            <person name="Jeffries C."/>
            <person name="Kyrpides N."/>
            <person name="Ivanova N."/>
            <person name="Mikhailova N."/>
            <person name="Begemann M.B."/>
            <person name="Mormile M.R."/>
            <person name="Wall J.D."/>
            <person name="Elias D.A."/>
            <person name="Woyke T."/>
        </authorList>
    </citation>
    <scope>NUCLEOTIDE SEQUENCE [LARGE SCALE GENOMIC DNA]</scope>
    <source>
        <strain evidence="9">sapolanicus</strain>
    </source>
</reference>